<dbReference type="EMBL" id="KN819546">
    <property type="protein sequence ID" value="KIJ08844.1"/>
    <property type="molecule type" value="Genomic_DNA"/>
</dbReference>
<reference evidence="3" key="2">
    <citation type="submission" date="2015-01" db="EMBL/GenBank/DDBJ databases">
        <title>Evolutionary Origins and Diversification of the Mycorrhizal Mutualists.</title>
        <authorList>
            <consortium name="DOE Joint Genome Institute"/>
            <consortium name="Mycorrhizal Genomics Consortium"/>
            <person name="Kohler A."/>
            <person name="Kuo A."/>
            <person name="Nagy L.G."/>
            <person name="Floudas D."/>
            <person name="Copeland A."/>
            <person name="Barry K.W."/>
            <person name="Cichocki N."/>
            <person name="Veneault-Fourrey C."/>
            <person name="LaButti K."/>
            <person name="Lindquist E.A."/>
            <person name="Lipzen A."/>
            <person name="Lundell T."/>
            <person name="Morin E."/>
            <person name="Murat C."/>
            <person name="Riley R."/>
            <person name="Ohm R."/>
            <person name="Sun H."/>
            <person name="Tunlid A."/>
            <person name="Henrissat B."/>
            <person name="Grigoriev I.V."/>
            <person name="Hibbett D.S."/>
            <person name="Martin F."/>
        </authorList>
    </citation>
    <scope>NUCLEOTIDE SEQUENCE [LARGE SCALE GENOMIC DNA]</scope>
    <source>
        <strain evidence="3">ATCC 200175</strain>
    </source>
</reference>
<evidence type="ECO:0000256" key="1">
    <source>
        <dbReference type="SAM" id="MobiDB-lite"/>
    </source>
</evidence>
<evidence type="ECO:0000313" key="3">
    <source>
        <dbReference type="Proteomes" id="UP000053647"/>
    </source>
</evidence>
<proteinExistence type="predicted"/>
<accession>A0A0C9SPB7</accession>
<dbReference type="AlphaFoldDB" id="A0A0C9SPB7"/>
<protein>
    <submittedName>
        <fullName evidence="2">Uncharacterized protein</fullName>
    </submittedName>
</protein>
<organism evidence="2 3">
    <name type="scientific">Paxillus involutus ATCC 200175</name>
    <dbReference type="NCBI Taxonomy" id="664439"/>
    <lineage>
        <taxon>Eukaryota</taxon>
        <taxon>Fungi</taxon>
        <taxon>Dikarya</taxon>
        <taxon>Basidiomycota</taxon>
        <taxon>Agaricomycotina</taxon>
        <taxon>Agaricomycetes</taxon>
        <taxon>Agaricomycetidae</taxon>
        <taxon>Boletales</taxon>
        <taxon>Paxilineae</taxon>
        <taxon>Paxillaceae</taxon>
        <taxon>Paxillus</taxon>
    </lineage>
</organism>
<sequence length="76" mass="8276">MPSSQDDDGKVDNIQAFTHRDAAAKGERQADSASGEVERTRSTKDKRGRGKMGTIHSGTPSNGHCNAIRLRNAYNF</sequence>
<feature type="compositionally biased region" description="Basic and acidic residues" evidence="1">
    <location>
        <begin position="18"/>
        <end position="45"/>
    </location>
</feature>
<evidence type="ECO:0000313" key="2">
    <source>
        <dbReference type="EMBL" id="KIJ08844.1"/>
    </source>
</evidence>
<keyword evidence="3" id="KW-1185">Reference proteome</keyword>
<name>A0A0C9SPB7_PAXIN</name>
<dbReference type="Proteomes" id="UP000053647">
    <property type="component" value="Unassembled WGS sequence"/>
</dbReference>
<reference evidence="2 3" key="1">
    <citation type="submission" date="2014-06" db="EMBL/GenBank/DDBJ databases">
        <authorList>
            <consortium name="DOE Joint Genome Institute"/>
            <person name="Kuo A."/>
            <person name="Kohler A."/>
            <person name="Nagy L.G."/>
            <person name="Floudas D."/>
            <person name="Copeland A."/>
            <person name="Barry K.W."/>
            <person name="Cichocki N."/>
            <person name="Veneault-Fourrey C."/>
            <person name="LaButti K."/>
            <person name="Lindquist E.A."/>
            <person name="Lipzen A."/>
            <person name="Lundell T."/>
            <person name="Morin E."/>
            <person name="Murat C."/>
            <person name="Sun H."/>
            <person name="Tunlid A."/>
            <person name="Henrissat B."/>
            <person name="Grigoriev I.V."/>
            <person name="Hibbett D.S."/>
            <person name="Martin F."/>
            <person name="Nordberg H.P."/>
            <person name="Cantor M.N."/>
            <person name="Hua S.X."/>
        </authorList>
    </citation>
    <scope>NUCLEOTIDE SEQUENCE [LARGE SCALE GENOMIC DNA]</scope>
    <source>
        <strain evidence="2 3">ATCC 200175</strain>
    </source>
</reference>
<dbReference type="HOGENOM" id="CLU_2655177_0_0_1"/>
<feature type="region of interest" description="Disordered" evidence="1">
    <location>
        <begin position="1"/>
        <end position="76"/>
    </location>
</feature>
<gene>
    <name evidence="2" type="ORF">PAXINDRAFT_18041</name>
</gene>